<protein>
    <submittedName>
        <fullName evidence="1">Uncharacterized protein</fullName>
    </submittedName>
</protein>
<proteinExistence type="predicted"/>
<dbReference type="InParanoid" id="Q234U1"/>
<name>Q234U1_TETTS</name>
<reference evidence="2" key="1">
    <citation type="journal article" date="2006" name="PLoS Biol.">
        <title>Macronuclear genome sequence of the ciliate Tetrahymena thermophila, a model eukaryote.</title>
        <authorList>
            <person name="Eisen J.A."/>
            <person name="Coyne R.S."/>
            <person name="Wu M."/>
            <person name="Wu D."/>
            <person name="Thiagarajan M."/>
            <person name="Wortman J.R."/>
            <person name="Badger J.H."/>
            <person name="Ren Q."/>
            <person name="Amedeo P."/>
            <person name="Jones K.M."/>
            <person name="Tallon L.J."/>
            <person name="Delcher A.L."/>
            <person name="Salzberg S.L."/>
            <person name="Silva J.C."/>
            <person name="Haas B.J."/>
            <person name="Majoros W.H."/>
            <person name="Farzad M."/>
            <person name="Carlton J.M."/>
            <person name="Smith R.K. Jr."/>
            <person name="Garg J."/>
            <person name="Pearlman R.E."/>
            <person name="Karrer K.M."/>
            <person name="Sun L."/>
            <person name="Manning G."/>
            <person name="Elde N.C."/>
            <person name="Turkewitz A.P."/>
            <person name="Asai D.J."/>
            <person name="Wilkes D.E."/>
            <person name="Wang Y."/>
            <person name="Cai H."/>
            <person name="Collins K."/>
            <person name="Stewart B.A."/>
            <person name="Lee S.R."/>
            <person name="Wilamowska K."/>
            <person name="Weinberg Z."/>
            <person name="Ruzzo W.L."/>
            <person name="Wloga D."/>
            <person name="Gaertig J."/>
            <person name="Frankel J."/>
            <person name="Tsao C.-C."/>
            <person name="Gorovsky M.A."/>
            <person name="Keeling P.J."/>
            <person name="Waller R.F."/>
            <person name="Patron N.J."/>
            <person name="Cherry J.M."/>
            <person name="Stover N.A."/>
            <person name="Krieger C.J."/>
            <person name="del Toro C."/>
            <person name="Ryder H.F."/>
            <person name="Williamson S.C."/>
            <person name="Barbeau R.A."/>
            <person name="Hamilton E.P."/>
            <person name="Orias E."/>
        </authorList>
    </citation>
    <scope>NUCLEOTIDE SEQUENCE [LARGE SCALE GENOMIC DNA]</scope>
    <source>
        <strain evidence="2">SB210</strain>
    </source>
</reference>
<dbReference type="EMBL" id="GG662767">
    <property type="protein sequence ID" value="EAR91912.1"/>
    <property type="molecule type" value="Genomic_DNA"/>
</dbReference>
<dbReference type="AlphaFoldDB" id="Q234U1"/>
<dbReference type="KEGG" id="tet:TTHERM_00100090"/>
<evidence type="ECO:0000313" key="2">
    <source>
        <dbReference type="Proteomes" id="UP000009168"/>
    </source>
</evidence>
<sequence length="518" mass="61508">MNKKDSLITQYSMNVELNQKKLQNNENQADLSSVQKKIRKRKNKNNDHLLVRKKEYQLKPIMMCMPQQYQYHLFNDIVIDFDLIRDAQSEQSFNRGLLWHSFKSISQVNILNDGSMMEWIQENLNQPILSANSMIYMLQSISSQTAYRLAADLNIVNDYRNLLTRYLCQMNPQQRIDLFQKRREFSVQKSHQYVKNISRNSISIFYEYLYNDKQQTHEYRRMGFSKKLLSLVGIDIKDAPGILLRRGFIDICSKQLQALYILKRNVLPQFSRTMPEITEFQVEGEHHTLEGIPFKCKMHVRVYNTTHQYDHQYCLELPIKPDTLTEISIEVPEEELRKIYEIRHNMNILTKYSLDDFVNGEFQYLVQVENFLEKYYSSPYSYRKSNRTKNIQNDSTMSQHVIINSNEHNTILDNDSSCSIENIVENQQNQSNNSNSLQFFDSKNPTQKNIQKSMIHPSIKDIKLQQNPNYLEAYCPDREKIYSSEINFATVDNFINEYKYNQYESRMFSSEILNLGSY</sequence>
<evidence type="ECO:0000313" key="1">
    <source>
        <dbReference type="EMBL" id="EAR91912.1"/>
    </source>
</evidence>
<dbReference type="GeneID" id="7831959"/>
<dbReference type="RefSeq" id="XP_001012157.1">
    <property type="nucleotide sequence ID" value="XM_001012157.1"/>
</dbReference>
<organism evidence="1 2">
    <name type="scientific">Tetrahymena thermophila (strain SB210)</name>
    <dbReference type="NCBI Taxonomy" id="312017"/>
    <lineage>
        <taxon>Eukaryota</taxon>
        <taxon>Sar</taxon>
        <taxon>Alveolata</taxon>
        <taxon>Ciliophora</taxon>
        <taxon>Intramacronucleata</taxon>
        <taxon>Oligohymenophorea</taxon>
        <taxon>Hymenostomatida</taxon>
        <taxon>Tetrahymenina</taxon>
        <taxon>Tetrahymenidae</taxon>
        <taxon>Tetrahymena</taxon>
    </lineage>
</organism>
<accession>Q234U1</accession>
<dbReference type="HOGENOM" id="CLU_526302_0_0_1"/>
<keyword evidence="2" id="KW-1185">Reference proteome</keyword>
<gene>
    <name evidence="1" type="ORF">TTHERM_00100090</name>
</gene>
<dbReference type="Proteomes" id="UP000009168">
    <property type="component" value="Unassembled WGS sequence"/>
</dbReference>